<dbReference type="InterPro" id="IPR041492">
    <property type="entry name" value="HAD_2"/>
</dbReference>
<dbReference type="PANTHER" id="PTHR43481">
    <property type="entry name" value="FRUCTOSE-1-PHOSPHATE PHOSPHATASE"/>
    <property type="match status" value="1"/>
</dbReference>
<evidence type="ECO:0000313" key="3">
    <source>
        <dbReference type="Proteomes" id="UP000198964"/>
    </source>
</evidence>
<dbReference type="STRING" id="655355.SAMN05216283_102612"/>
<sequence>MTAKIEVSPEIKGLIFDLDGTISDTMPIHYIAWKNAAARYGIEFTTELFEQLAGIPLYPTVEKLNKLFNKNIDPQEMGDSKEQEYENNMHKARPVEPVMEVIHRYHGQLPMAVGTGGGRQISQKSMHLIGVDQYIDKLVSADDVTHHKPHPETFLKCAELIGVAPKDCLVFEDGILGIQAAQTAGMQVVDVTKHYEVTIGQE</sequence>
<name>A0A1I2FVF4_9BACT</name>
<dbReference type="CDD" id="cd07505">
    <property type="entry name" value="HAD_BPGM-like"/>
    <property type="match status" value="1"/>
</dbReference>
<dbReference type="SFLD" id="SFLDS00003">
    <property type="entry name" value="Haloacid_Dehalogenase"/>
    <property type="match status" value="1"/>
</dbReference>
<gene>
    <name evidence="2" type="ORF">SAMN05216283_102612</name>
</gene>
<dbReference type="SFLD" id="SFLDG01129">
    <property type="entry name" value="C1.5:_HAD__Beta-PGM__Phosphata"/>
    <property type="match status" value="1"/>
</dbReference>
<dbReference type="Gene3D" id="3.40.50.1000">
    <property type="entry name" value="HAD superfamily/HAD-like"/>
    <property type="match status" value="1"/>
</dbReference>
<dbReference type="InterPro" id="IPR006439">
    <property type="entry name" value="HAD-SF_hydro_IA"/>
</dbReference>
<dbReference type="NCBIfam" id="TIGR01509">
    <property type="entry name" value="HAD-SF-IA-v3"/>
    <property type="match status" value="1"/>
</dbReference>
<dbReference type="EMBL" id="FONW01000002">
    <property type="protein sequence ID" value="SFF08650.1"/>
    <property type="molecule type" value="Genomic_DNA"/>
</dbReference>
<dbReference type="InterPro" id="IPR010976">
    <property type="entry name" value="B-phosphoglucomutase_hydrolase"/>
</dbReference>
<dbReference type="GO" id="GO:0050308">
    <property type="term" value="F:sugar-phosphatase activity"/>
    <property type="evidence" value="ECO:0007669"/>
    <property type="project" value="TreeGrafter"/>
</dbReference>
<proteinExistence type="inferred from homology"/>
<evidence type="ECO:0000313" key="2">
    <source>
        <dbReference type="EMBL" id="SFF08650.1"/>
    </source>
</evidence>
<dbReference type="AlphaFoldDB" id="A0A1I2FVF4"/>
<dbReference type="Gene3D" id="1.10.150.240">
    <property type="entry name" value="Putative phosphatase, domain 2"/>
    <property type="match status" value="1"/>
</dbReference>
<dbReference type="PANTHER" id="PTHR43481:SF4">
    <property type="entry name" value="GLYCEROL-1-PHOSPHATE PHOSPHOHYDROLASE 1-RELATED"/>
    <property type="match status" value="1"/>
</dbReference>
<reference evidence="2 3" key="1">
    <citation type="submission" date="2016-10" db="EMBL/GenBank/DDBJ databases">
        <authorList>
            <person name="de Groot N.N."/>
        </authorList>
    </citation>
    <scope>NUCLEOTIDE SEQUENCE [LARGE SCALE GENOMIC DNA]</scope>
    <source>
        <strain evidence="2 3">CGMCC 1.9156</strain>
    </source>
</reference>
<dbReference type="SFLD" id="SFLDG01135">
    <property type="entry name" value="C1.5.6:_HAD__Beta-PGM__Phospha"/>
    <property type="match status" value="1"/>
</dbReference>
<organism evidence="2 3">
    <name type="scientific">Sunxiuqinia elliptica</name>
    <dbReference type="NCBI Taxonomy" id="655355"/>
    <lineage>
        <taxon>Bacteria</taxon>
        <taxon>Pseudomonadati</taxon>
        <taxon>Bacteroidota</taxon>
        <taxon>Bacteroidia</taxon>
        <taxon>Marinilabiliales</taxon>
        <taxon>Prolixibacteraceae</taxon>
        <taxon>Sunxiuqinia</taxon>
    </lineage>
</organism>
<evidence type="ECO:0000256" key="1">
    <source>
        <dbReference type="ARBA" id="ARBA00006171"/>
    </source>
</evidence>
<dbReference type="RefSeq" id="WP_093919254.1">
    <property type="nucleotide sequence ID" value="NZ_FONW01000002.1"/>
</dbReference>
<dbReference type="InterPro" id="IPR051806">
    <property type="entry name" value="HAD-like_SPP"/>
</dbReference>
<accession>A0A1I2FVF4</accession>
<dbReference type="InterPro" id="IPR023214">
    <property type="entry name" value="HAD_sf"/>
</dbReference>
<dbReference type="Pfam" id="PF13419">
    <property type="entry name" value="HAD_2"/>
    <property type="match status" value="1"/>
</dbReference>
<keyword evidence="3" id="KW-1185">Reference proteome</keyword>
<dbReference type="InterPro" id="IPR036412">
    <property type="entry name" value="HAD-like_sf"/>
</dbReference>
<dbReference type="NCBIfam" id="TIGR02009">
    <property type="entry name" value="PGMB-YQAB-SF"/>
    <property type="match status" value="1"/>
</dbReference>
<comment type="similarity">
    <text evidence="1">Belongs to the HAD-like hydrolase superfamily. CbbY/CbbZ/Gph/YieH family.</text>
</comment>
<protein>
    <submittedName>
        <fullName evidence="2">Haloacid dehalogenase superfamily, subfamily IA, variant 3 with third motif having DD or ED/beta-phosphoglucomutase family hydrolase</fullName>
    </submittedName>
</protein>
<dbReference type="SUPFAM" id="SSF56784">
    <property type="entry name" value="HAD-like"/>
    <property type="match status" value="1"/>
</dbReference>
<keyword evidence="2" id="KW-0378">Hydrolase</keyword>
<dbReference type="InterPro" id="IPR023198">
    <property type="entry name" value="PGP-like_dom2"/>
</dbReference>
<dbReference type="Proteomes" id="UP000198964">
    <property type="component" value="Unassembled WGS sequence"/>
</dbReference>